<organism evidence="2 3">
    <name type="scientific">Pseudomonas putida (strain GB-1)</name>
    <dbReference type="NCBI Taxonomy" id="76869"/>
    <lineage>
        <taxon>Bacteria</taxon>
        <taxon>Pseudomonadati</taxon>
        <taxon>Pseudomonadota</taxon>
        <taxon>Gammaproteobacteria</taxon>
        <taxon>Pseudomonadales</taxon>
        <taxon>Pseudomonadaceae</taxon>
        <taxon>Pseudomonas</taxon>
    </lineage>
</organism>
<dbReference type="Proteomes" id="UP000002157">
    <property type="component" value="Chromosome"/>
</dbReference>
<feature type="domain" description="HTH cro/C1-type" evidence="1">
    <location>
        <begin position="30"/>
        <end position="63"/>
    </location>
</feature>
<dbReference type="AlphaFoldDB" id="B0KSX4"/>
<dbReference type="CDD" id="cd00093">
    <property type="entry name" value="HTH_XRE"/>
    <property type="match status" value="1"/>
</dbReference>
<dbReference type="InterPro" id="IPR001387">
    <property type="entry name" value="Cro/C1-type_HTH"/>
</dbReference>
<dbReference type="Gene3D" id="1.10.260.40">
    <property type="entry name" value="lambda repressor-like DNA-binding domains"/>
    <property type="match status" value="1"/>
</dbReference>
<dbReference type="EMBL" id="CP000926">
    <property type="protein sequence ID" value="ABZ00061.1"/>
    <property type="molecule type" value="Genomic_DNA"/>
</dbReference>
<proteinExistence type="predicted"/>
<dbReference type="GO" id="GO:0003677">
    <property type="term" value="F:DNA binding"/>
    <property type="evidence" value="ECO:0007669"/>
    <property type="project" value="InterPro"/>
</dbReference>
<dbReference type="KEGG" id="ppg:PputGB1_4172"/>
<dbReference type="SMART" id="SM00530">
    <property type="entry name" value="HTH_XRE"/>
    <property type="match status" value="1"/>
</dbReference>
<evidence type="ECO:0000259" key="1">
    <source>
        <dbReference type="PROSITE" id="PS50943"/>
    </source>
</evidence>
<dbReference type="SUPFAM" id="SSF47413">
    <property type="entry name" value="lambda repressor-like DNA-binding domains"/>
    <property type="match status" value="1"/>
</dbReference>
<sequence>MEYAQALGSAFRSLRLQLNLTQQDFLPTTSISTISRIERGEMNPTLPVIEKLAKVMGVDPLVILVLAAARRDGSEEGKAVIARIEGHLRMLGRFE</sequence>
<name>B0KSX4_PSEPG</name>
<accession>B0KSX4</accession>
<reference evidence="2 3" key="1">
    <citation type="submission" date="2008-01" db="EMBL/GenBank/DDBJ databases">
        <title>Complete sequence of Pseudomonas putida GB-1.</title>
        <authorList>
            <consortium name="US DOE Joint Genome Institute"/>
            <person name="Copeland A."/>
            <person name="Lucas S."/>
            <person name="Lapidus A."/>
            <person name="Barry K."/>
            <person name="Glavina del Rio T."/>
            <person name="Dalin E."/>
            <person name="Tice H."/>
            <person name="Pitluck S."/>
            <person name="Bruce D."/>
            <person name="Goodwin L."/>
            <person name="Chertkov O."/>
            <person name="Brettin T."/>
            <person name="Detter J.C."/>
            <person name="Han C."/>
            <person name="Kuske C.R."/>
            <person name="Schmutz J."/>
            <person name="Larimer F."/>
            <person name="Land M."/>
            <person name="Hauser L."/>
            <person name="Kyrpides N."/>
            <person name="Kim E."/>
            <person name="McCarthy J.K."/>
            <person name="Richardson P."/>
        </authorList>
    </citation>
    <scope>NUCLEOTIDE SEQUENCE [LARGE SCALE GENOMIC DNA]</scope>
    <source>
        <strain evidence="2 3">GB-1</strain>
    </source>
</reference>
<evidence type="ECO:0000313" key="3">
    <source>
        <dbReference type="Proteomes" id="UP000002157"/>
    </source>
</evidence>
<protein>
    <submittedName>
        <fullName evidence="2">Transcriptional regulator, XRE family</fullName>
    </submittedName>
</protein>
<dbReference type="InterPro" id="IPR010982">
    <property type="entry name" value="Lambda_DNA-bd_dom_sf"/>
</dbReference>
<dbReference type="HOGENOM" id="CLU_066192_35_2_6"/>
<dbReference type="PROSITE" id="PS50943">
    <property type="entry name" value="HTH_CROC1"/>
    <property type="match status" value="1"/>
</dbReference>
<gene>
    <name evidence="2" type="ordered locus">PputGB1_4172</name>
</gene>
<evidence type="ECO:0000313" key="2">
    <source>
        <dbReference type="EMBL" id="ABZ00061.1"/>
    </source>
</evidence>
<dbReference type="Pfam" id="PF01381">
    <property type="entry name" value="HTH_3"/>
    <property type="match status" value="1"/>
</dbReference>
<dbReference type="RefSeq" id="WP_012273741.1">
    <property type="nucleotide sequence ID" value="NC_010322.1"/>
</dbReference>